<evidence type="ECO:0000256" key="1">
    <source>
        <dbReference type="SAM" id="MobiDB-lite"/>
    </source>
</evidence>
<dbReference type="Proteomes" id="UP000799438">
    <property type="component" value="Unassembled WGS sequence"/>
</dbReference>
<evidence type="ECO:0000313" key="3">
    <source>
        <dbReference type="Proteomes" id="UP000799438"/>
    </source>
</evidence>
<accession>A0A6A6AXI8</accession>
<evidence type="ECO:0000313" key="2">
    <source>
        <dbReference type="EMBL" id="KAF2135893.1"/>
    </source>
</evidence>
<proteinExistence type="predicted"/>
<dbReference type="AlphaFoldDB" id="A0A6A6AXI8"/>
<sequence length="113" mass="11594">MTSIVPPPRDCPSLPVLSSSAPPTSGHCSLFSLSLSLSALSPSHTSIPCHPSLVRPFPAPATTNHSPLSVRPSYLVAAAAAIHLRPPSSTSPPGLPAHTLDYPYAIASIKPAT</sequence>
<keyword evidence="3" id="KW-1185">Reference proteome</keyword>
<reference evidence="2" key="1">
    <citation type="journal article" date="2020" name="Stud. Mycol.">
        <title>101 Dothideomycetes genomes: a test case for predicting lifestyles and emergence of pathogens.</title>
        <authorList>
            <person name="Haridas S."/>
            <person name="Albert R."/>
            <person name="Binder M."/>
            <person name="Bloem J."/>
            <person name="Labutti K."/>
            <person name="Salamov A."/>
            <person name="Andreopoulos B."/>
            <person name="Baker S."/>
            <person name="Barry K."/>
            <person name="Bills G."/>
            <person name="Bluhm B."/>
            <person name="Cannon C."/>
            <person name="Castanera R."/>
            <person name="Culley D."/>
            <person name="Daum C."/>
            <person name="Ezra D."/>
            <person name="Gonzalez J."/>
            <person name="Henrissat B."/>
            <person name="Kuo A."/>
            <person name="Liang C."/>
            <person name="Lipzen A."/>
            <person name="Lutzoni F."/>
            <person name="Magnuson J."/>
            <person name="Mondo S."/>
            <person name="Nolan M."/>
            <person name="Ohm R."/>
            <person name="Pangilinan J."/>
            <person name="Park H.-J."/>
            <person name="Ramirez L."/>
            <person name="Alfaro M."/>
            <person name="Sun H."/>
            <person name="Tritt A."/>
            <person name="Yoshinaga Y."/>
            <person name="Zwiers L.-H."/>
            <person name="Turgeon B."/>
            <person name="Goodwin S."/>
            <person name="Spatafora J."/>
            <person name="Crous P."/>
            <person name="Grigoriev I."/>
        </authorList>
    </citation>
    <scope>NUCLEOTIDE SEQUENCE</scope>
    <source>
        <strain evidence="2">CBS 121167</strain>
    </source>
</reference>
<protein>
    <submittedName>
        <fullName evidence="2">Uncharacterized protein</fullName>
    </submittedName>
</protein>
<feature type="compositionally biased region" description="Low complexity" evidence="1">
    <location>
        <begin position="12"/>
        <end position="24"/>
    </location>
</feature>
<gene>
    <name evidence="2" type="ORF">K452DRAFT_157800</name>
</gene>
<organism evidence="2 3">
    <name type="scientific">Aplosporella prunicola CBS 121167</name>
    <dbReference type="NCBI Taxonomy" id="1176127"/>
    <lineage>
        <taxon>Eukaryota</taxon>
        <taxon>Fungi</taxon>
        <taxon>Dikarya</taxon>
        <taxon>Ascomycota</taxon>
        <taxon>Pezizomycotina</taxon>
        <taxon>Dothideomycetes</taxon>
        <taxon>Dothideomycetes incertae sedis</taxon>
        <taxon>Botryosphaeriales</taxon>
        <taxon>Aplosporellaceae</taxon>
        <taxon>Aplosporella</taxon>
    </lineage>
</organism>
<feature type="compositionally biased region" description="Pro residues" evidence="1">
    <location>
        <begin position="1"/>
        <end position="10"/>
    </location>
</feature>
<dbReference type="EMBL" id="ML995545">
    <property type="protein sequence ID" value="KAF2135893.1"/>
    <property type="molecule type" value="Genomic_DNA"/>
</dbReference>
<feature type="region of interest" description="Disordered" evidence="1">
    <location>
        <begin position="1"/>
        <end position="24"/>
    </location>
</feature>
<name>A0A6A6AXI8_9PEZI</name>
<dbReference type="GeneID" id="54293115"/>
<dbReference type="RefSeq" id="XP_033391611.1">
    <property type="nucleotide sequence ID" value="XM_033535621.1"/>
</dbReference>